<sequence length="153" mass="18802">MYEYTVFRMKEEFSWHYFHKSDILYRFIKHYQKECQQRPELQMQYDYSTYPFPGTQFCKIVEEKLDKTMFSYETRDFLRLYKNSTNIPLHISEKHLKFRCETILEAEEILFPILREIDSTFFIIGENTAQYGWVSPVIRIREPKSGQVLYSYH</sequence>
<dbReference type="Proteomes" id="UP001199631">
    <property type="component" value="Unassembled WGS sequence"/>
</dbReference>
<comment type="caution">
    <text evidence="1">The sequence shown here is derived from an EMBL/GenBank/DDBJ whole genome shotgun (WGS) entry which is preliminary data.</text>
</comment>
<name>A0AAW5B726_9BACI</name>
<dbReference type="EMBL" id="JAIFZM010000005">
    <property type="protein sequence ID" value="MCG3418999.1"/>
    <property type="molecule type" value="Genomic_DNA"/>
</dbReference>
<dbReference type="Gene3D" id="3.30.310.250">
    <property type="entry name" value="Sporulation inhibitor of replication protein SirA"/>
    <property type="match status" value="1"/>
</dbReference>
<dbReference type="Pfam" id="PF10747">
    <property type="entry name" value="SirA"/>
    <property type="match status" value="1"/>
</dbReference>
<dbReference type="InterPro" id="IPR019683">
    <property type="entry name" value="SirA"/>
</dbReference>
<evidence type="ECO:0000313" key="2">
    <source>
        <dbReference type="Proteomes" id="UP001199631"/>
    </source>
</evidence>
<evidence type="ECO:0000313" key="1">
    <source>
        <dbReference type="EMBL" id="MCG3418999.1"/>
    </source>
</evidence>
<organism evidence="1 2">
    <name type="scientific">Oceanobacillus jordanicus</name>
    <dbReference type="NCBI Taxonomy" id="2867266"/>
    <lineage>
        <taxon>Bacteria</taxon>
        <taxon>Bacillati</taxon>
        <taxon>Bacillota</taxon>
        <taxon>Bacilli</taxon>
        <taxon>Bacillales</taxon>
        <taxon>Bacillaceae</taxon>
        <taxon>Oceanobacillus</taxon>
    </lineage>
</organism>
<proteinExistence type="predicted"/>
<dbReference type="RefSeq" id="WP_238019172.1">
    <property type="nucleotide sequence ID" value="NZ_JAIFZM010000005.1"/>
</dbReference>
<protein>
    <submittedName>
        <fullName evidence="1">Sporulation inhibitor of replication protein SirA</fullName>
    </submittedName>
</protein>
<reference evidence="1 2" key="1">
    <citation type="journal article" date="2022" name="Evol. Bioinform. Online">
        <title>Draft Genome Sequence of Oceanobacillus jordanicus Strain GSFE11, a Halotolerant Plant Growth-Promoting Bacterial Endophyte Isolated From the Jordan Valley.</title>
        <authorList>
            <person name="Alhindi T."/>
            <person name="Albdaiwi R."/>
        </authorList>
    </citation>
    <scope>NUCLEOTIDE SEQUENCE [LARGE SCALE GENOMIC DNA]</scope>
    <source>
        <strain evidence="1 2">GSFE11</strain>
    </source>
</reference>
<gene>
    <name evidence="1" type="primary">sirA</name>
    <name evidence="1" type="ORF">K3T81_07545</name>
</gene>
<dbReference type="InterPro" id="IPR038449">
    <property type="entry name" value="SirA_sf"/>
</dbReference>
<keyword evidence="2" id="KW-1185">Reference proteome</keyword>
<accession>A0AAW5B726</accession>
<dbReference type="AlphaFoldDB" id="A0AAW5B726"/>